<reference evidence="2" key="1">
    <citation type="submission" date="2014-05" db="EMBL/GenBank/DDBJ databases">
        <title>The transcriptome of the halophilic microalga Tetraselmis sp. GSL018 isolated from the Great Salt Lake, Utah.</title>
        <authorList>
            <person name="Jinkerson R.E."/>
            <person name="D'Adamo S."/>
            <person name="Posewitz M.C."/>
        </authorList>
    </citation>
    <scope>NUCLEOTIDE SEQUENCE</scope>
    <source>
        <strain evidence="2">GSL018</strain>
    </source>
</reference>
<dbReference type="AlphaFoldDB" id="A0A061RC27"/>
<feature type="compositionally biased region" description="Pro residues" evidence="1">
    <location>
        <begin position="20"/>
        <end position="40"/>
    </location>
</feature>
<gene>
    <name evidence="2" type="ORF">TSPGSL018_9339</name>
</gene>
<protein>
    <submittedName>
        <fullName evidence="2">Uncharacterized protein</fullName>
    </submittedName>
</protein>
<organism evidence="2">
    <name type="scientific">Tetraselmis sp. GSL018</name>
    <dbReference type="NCBI Taxonomy" id="582737"/>
    <lineage>
        <taxon>Eukaryota</taxon>
        <taxon>Viridiplantae</taxon>
        <taxon>Chlorophyta</taxon>
        <taxon>core chlorophytes</taxon>
        <taxon>Chlorodendrophyceae</taxon>
        <taxon>Chlorodendrales</taxon>
        <taxon>Chlorodendraceae</taxon>
        <taxon>Tetraselmis</taxon>
    </lineage>
</organism>
<name>A0A061RC27_9CHLO</name>
<evidence type="ECO:0000313" key="2">
    <source>
        <dbReference type="EMBL" id="JAC68180.1"/>
    </source>
</evidence>
<accession>A0A061RC27</accession>
<feature type="non-terminal residue" evidence="2">
    <location>
        <position position="97"/>
    </location>
</feature>
<proteinExistence type="predicted"/>
<feature type="region of interest" description="Disordered" evidence="1">
    <location>
        <begin position="1"/>
        <end position="97"/>
    </location>
</feature>
<sequence length="97" mass="10296">HTRTCPHPSARAPPTGSGAPEPPRPVPAVLRPPMPPPNRPEPLAAGLLSPSKRAARRRRARAPVPEGSGSVLPPRPSHLSAARHRVAPRGHHEKQMG</sequence>
<dbReference type="EMBL" id="GBEZ01018235">
    <property type="protein sequence ID" value="JAC68180.1"/>
    <property type="molecule type" value="Transcribed_RNA"/>
</dbReference>
<feature type="compositionally biased region" description="Basic residues" evidence="1">
    <location>
        <begin position="81"/>
        <end position="97"/>
    </location>
</feature>
<evidence type="ECO:0000256" key="1">
    <source>
        <dbReference type="SAM" id="MobiDB-lite"/>
    </source>
</evidence>
<feature type="non-terminal residue" evidence="2">
    <location>
        <position position="1"/>
    </location>
</feature>